<feature type="transmembrane region" description="Helical" evidence="5">
    <location>
        <begin position="226"/>
        <end position="244"/>
    </location>
</feature>
<dbReference type="GO" id="GO:0048038">
    <property type="term" value="F:quinone binding"/>
    <property type="evidence" value="ECO:0007669"/>
    <property type="project" value="UniProtKB-KW"/>
</dbReference>
<keyword evidence="4 5" id="KW-0472">Membrane</keyword>
<dbReference type="PANTHER" id="PTHR11432:SF3">
    <property type="entry name" value="NADH-UBIQUINONE OXIDOREDUCTASE CHAIN 1"/>
    <property type="match status" value="1"/>
</dbReference>
<sequence length="408" mass="45479">MSDFLEVIPLVVRDWIVELFPTPLQWLVHHLLTIAVILTFFGLFFAFTTIAERKLLGRLQNRLGPNRAGVPKLSILPFHLKHKLWGLTQPFADAVKALTKEDVIPDAADKVLHFLAPVCIVAFSLLGFAVLPFGRALIPVELDAALLYFFAAGTATELAIFMAGWGSRNKYSLLAAMRALAQLISYELPLILSVVPAVLVVGTLSLREIAEAQGGWIFGFLPHWHVFTPWGFAGFIIFLIAALAESNRSPFDLPEAESELIAGHLTEYSGFKYALFFMAEYFGLTALSGLGVTIFLGGWQAPFAFLEFIPSYLWFMLKLAGMIVFFIWVRGTLLRLRIDQLTRLSWQFLVPLALINLVNGAFWALTPGWSGPMLAVRWAVSAALIVIPFLLLARRLNPGRGPRTYRYA</sequence>
<keyword evidence="2 5" id="KW-0812">Transmembrane</keyword>
<comment type="subcellular location">
    <subcellularLocation>
        <location evidence="5 6">Cell membrane</location>
        <topology evidence="5 6">Multi-pass membrane protein</topology>
    </subcellularLocation>
    <subcellularLocation>
        <location evidence="1">Membrane</location>
        <topology evidence="1">Multi-pass membrane protein</topology>
    </subcellularLocation>
</comment>
<feature type="transmembrane region" description="Helical" evidence="5">
    <location>
        <begin position="114"/>
        <end position="133"/>
    </location>
</feature>
<name>A0A4Q1C4L8_9BACT</name>
<comment type="function">
    <text evidence="5">NDH-1 shuttles electrons from NADH, via FMN and iron-sulfur (Fe-S) centers, to quinones in the respiratory chain. The immediate electron acceptor for the enzyme in this species is believed to be ubiquinone. Couples the redox reaction to proton translocation (for every two electrons transferred, four hydrogen ions are translocated across the cytoplasmic membrane), and thus conserves the redox energy in a proton gradient. This subunit may bind ubiquinone.</text>
</comment>
<evidence type="ECO:0000256" key="1">
    <source>
        <dbReference type="ARBA" id="ARBA00004141"/>
    </source>
</evidence>
<dbReference type="PROSITE" id="PS00668">
    <property type="entry name" value="COMPLEX1_ND1_2"/>
    <property type="match status" value="1"/>
</dbReference>
<dbReference type="GO" id="GO:0003954">
    <property type="term" value="F:NADH dehydrogenase activity"/>
    <property type="evidence" value="ECO:0007669"/>
    <property type="project" value="TreeGrafter"/>
</dbReference>
<organism evidence="7 8">
    <name type="scientific">Oleiharenicola lentus</name>
    <dbReference type="NCBI Taxonomy" id="2508720"/>
    <lineage>
        <taxon>Bacteria</taxon>
        <taxon>Pseudomonadati</taxon>
        <taxon>Verrucomicrobiota</taxon>
        <taxon>Opitutia</taxon>
        <taxon>Opitutales</taxon>
        <taxon>Opitutaceae</taxon>
        <taxon>Oleiharenicola</taxon>
    </lineage>
</organism>
<evidence type="ECO:0000313" key="7">
    <source>
        <dbReference type="EMBL" id="RXK53342.1"/>
    </source>
</evidence>
<feature type="transmembrane region" description="Helical" evidence="5">
    <location>
        <begin position="186"/>
        <end position="206"/>
    </location>
</feature>
<dbReference type="Proteomes" id="UP000290218">
    <property type="component" value="Unassembled WGS sequence"/>
</dbReference>
<dbReference type="GO" id="GO:0016655">
    <property type="term" value="F:oxidoreductase activity, acting on NAD(P)H, quinone or similar compound as acceptor"/>
    <property type="evidence" value="ECO:0007669"/>
    <property type="project" value="UniProtKB-UniRule"/>
</dbReference>
<evidence type="ECO:0000256" key="4">
    <source>
        <dbReference type="ARBA" id="ARBA00023136"/>
    </source>
</evidence>
<comment type="subunit">
    <text evidence="5">NDH-1 is composed of 14 different subunits. Subunits NuoA, H, J, K, L, M, N constitute the membrane sector of the complex.</text>
</comment>
<keyword evidence="8" id="KW-1185">Reference proteome</keyword>
<keyword evidence="5" id="KW-0830">Ubiquinone</keyword>
<comment type="similarity">
    <text evidence="5 6">Belongs to the complex I subunit 1 family.</text>
</comment>
<accession>A0A4Q1C4L8</accession>
<dbReference type="HAMAP" id="MF_01350">
    <property type="entry name" value="NDH1_NuoH"/>
    <property type="match status" value="1"/>
</dbReference>
<proteinExistence type="inferred from homology"/>
<feature type="transmembrane region" description="Helical" evidence="5">
    <location>
        <begin position="311"/>
        <end position="329"/>
    </location>
</feature>
<feature type="transmembrane region" description="Helical" evidence="5">
    <location>
        <begin position="27"/>
        <end position="51"/>
    </location>
</feature>
<keyword evidence="5" id="KW-1278">Translocase</keyword>
<feature type="transmembrane region" description="Helical" evidence="5">
    <location>
        <begin position="145"/>
        <end position="165"/>
    </location>
</feature>
<reference evidence="7 8" key="1">
    <citation type="submission" date="2019-01" db="EMBL/GenBank/DDBJ databases">
        <title>Lacunisphaera sp. strain TWA-58.</title>
        <authorList>
            <person name="Chen W.-M."/>
        </authorList>
    </citation>
    <scope>NUCLEOTIDE SEQUENCE [LARGE SCALE GENOMIC DNA]</scope>
    <source>
        <strain evidence="7 8">TWA-58</strain>
    </source>
</reference>
<keyword evidence="5 6" id="KW-0520">NAD</keyword>
<feature type="transmembrane region" description="Helical" evidence="5">
    <location>
        <begin position="341"/>
        <end position="363"/>
    </location>
</feature>
<dbReference type="GO" id="GO:0005886">
    <property type="term" value="C:plasma membrane"/>
    <property type="evidence" value="ECO:0007669"/>
    <property type="project" value="UniProtKB-SubCell"/>
</dbReference>
<comment type="catalytic activity">
    <reaction evidence="5">
        <text>a quinone + NADH + 5 H(+)(in) = a quinol + NAD(+) + 4 H(+)(out)</text>
        <dbReference type="Rhea" id="RHEA:57888"/>
        <dbReference type="ChEBI" id="CHEBI:15378"/>
        <dbReference type="ChEBI" id="CHEBI:24646"/>
        <dbReference type="ChEBI" id="CHEBI:57540"/>
        <dbReference type="ChEBI" id="CHEBI:57945"/>
        <dbReference type="ChEBI" id="CHEBI:132124"/>
    </reaction>
</comment>
<gene>
    <name evidence="5" type="primary">nuoH</name>
    <name evidence="7" type="ORF">ESB00_16735</name>
</gene>
<dbReference type="AlphaFoldDB" id="A0A4Q1C4L8"/>
<keyword evidence="3 5" id="KW-1133">Transmembrane helix</keyword>
<dbReference type="Pfam" id="PF00146">
    <property type="entry name" value="NADHdh"/>
    <property type="match status" value="1"/>
</dbReference>
<evidence type="ECO:0000256" key="2">
    <source>
        <dbReference type="ARBA" id="ARBA00022692"/>
    </source>
</evidence>
<feature type="transmembrane region" description="Helical" evidence="5">
    <location>
        <begin position="273"/>
        <end position="299"/>
    </location>
</feature>
<dbReference type="InterPro" id="IPR018086">
    <property type="entry name" value="NADH_UbQ_OxRdtase_su1_CS"/>
</dbReference>
<dbReference type="PANTHER" id="PTHR11432">
    <property type="entry name" value="NADH DEHYDROGENASE SUBUNIT 1"/>
    <property type="match status" value="1"/>
</dbReference>
<keyword evidence="5" id="KW-0874">Quinone</keyword>
<evidence type="ECO:0000313" key="8">
    <source>
        <dbReference type="Proteomes" id="UP000290218"/>
    </source>
</evidence>
<dbReference type="EMBL" id="SDHX01000002">
    <property type="protein sequence ID" value="RXK53342.1"/>
    <property type="molecule type" value="Genomic_DNA"/>
</dbReference>
<dbReference type="InterPro" id="IPR001694">
    <property type="entry name" value="NADH_UbQ_OxRdtase_su1/FPO"/>
</dbReference>
<dbReference type="OrthoDB" id="9803734at2"/>
<feature type="transmembrane region" description="Helical" evidence="5">
    <location>
        <begin position="375"/>
        <end position="393"/>
    </location>
</feature>
<protein>
    <recommendedName>
        <fullName evidence="5">NADH-quinone oxidoreductase subunit H</fullName>
        <ecNumber evidence="5">7.1.1.-</ecNumber>
    </recommendedName>
    <alternativeName>
        <fullName evidence="5">NADH dehydrogenase I subunit H</fullName>
    </alternativeName>
    <alternativeName>
        <fullName evidence="5">NDH-1 subunit H</fullName>
    </alternativeName>
</protein>
<evidence type="ECO:0000256" key="6">
    <source>
        <dbReference type="RuleBase" id="RU000471"/>
    </source>
</evidence>
<keyword evidence="5" id="KW-1003">Cell membrane</keyword>
<evidence type="ECO:0000256" key="3">
    <source>
        <dbReference type="ARBA" id="ARBA00022989"/>
    </source>
</evidence>
<dbReference type="GO" id="GO:0009060">
    <property type="term" value="P:aerobic respiration"/>
    <property type="evidence" value="ECO:0007669"/>
    <property type="project" value="TreeGrafter"/>
</dbReference>
<dbReference type="RefSeq" id="WP_129048932.1">
    <property type="nucleotide sequence ID" value="NZ_SDHX01000002.1"/>
</dbReference>
<evidence type="ECO:0000256" key="5">
    <source>
        <dbReference type="HAMAP-Rule" id="MF_01350"/>
    </source>
</evidence>
<dbReference type="EC" id="7.1.1.-" evidence="5"/>
<comment type="caution">
    <text evidence="7">The sequence shown here is derived from an EMBL/GenBank/DDBJ whole genome shotgun (WGS) entry which is preliminary data.</text>
</comment>